<dbReference type="PANTHER" id="PTHR43859">
    <property type="entry name" value="ACYL-ACTIVATING ENZYME"/>
    <property type="match status" value="1"/>
</dbReference>
<keyword evidence="8" id="KW-1185">Reference proteome</keyword>
<dbReference type="GO" id="GO:0005524">
    <property type="term" value="F:ATP binding"/>
    <property type="evidence" value="ECO:0007669"/>
    <property type="project" value="UniProtKB-KW"/>
</dbReference>
<evidence type="ECO:0000256" key="2">
    <source>
        <dbReference type="ARBA" id="ARBA00022490"/>
    </source>
</evidence>
<dbReference type="AlphaFoldDB" id="A0AAD4ZW04"/>
<gene>
    <name evidence="7" type="ORF">L3X38_008089</name>
</gene>
<name>A0AAD4ZW04_PRUDU</name>
<dbReference type="PANTHER" id="PTHR43859:SF57">
    <property type="entry name" value="ACYL-ACTIVATING ENZYME 8-RELATED"/>
    <property type="match status" value="1"/>
</dbReference>
<evidence type="ECO:0000313" key="7">
    <source>
        <dbReference type="EMBL" id="KAI5355194.1"/>
    </source>
</evidence>
<dbReference type="SUPFAM" id="SSF56801">
    <property type="entry name" value="Acetyl-CoA synthetase-like"/>
    <property type="match status" value="1"/>
</dbReference>
<organism evidence="7 8">
    <name type="scientific">Prunus dulcis</name>
    <name type="common">Almond</name>
    <name type="synonym">Amygdalus dulcis</name>
    <dbReference type="NCBI Taxonomy" id="3755"/>
    <lineage>
        <taxon>Eukaryota</taxon>
        <taxon>Viridiplantae</taxon>
        <taxon>Streptophyta</taxon>
        <taxon>Embryophyta</taxon>
        <taxon>Tracheophyta</taxon>
        <taxon>Spermatophyta</taxon>
        <taxon>Magnoliopsida</taxon>
        <taxon>eudicotyledons</taxon>
        <taxon>Gunneridae</taxon>
        <taxon>Pentapetalae</taxon>
        <taxon>rosids</taxon>
        <taxon>fabids</taxon>
        <taxon>Rosales</taxon>
        <taxon>Rosaceae</taxon>
        <taxon>Amygdaloideae</taxon>
        <taxon>Amygdaleae</taxon>
        <taxon>Prunus</taxon>
    </lineage>
</organism>
<evidence type="ECO:0000313" key="8">
    <source>
        <dbReference type="Proteomes" id="UP001054821"/>
    </source>
</evidence>
<protein>
    <recommendedName>
        <fullName evidence="6">AMP-binding enzyme C-terminal domain-containing protein</fullName>
    </recommendedName>
</protein>
<comment type="similarity">
    <text evidence="1">Belongs to the ATP-dependent AMP-binding enzyme family.</text>
</comment>
<keyword evidence="5" id="KW-0067">ATP-binding</keyword>
<accession>A0AAD4ZW04</accession>
<sequence>MESVLYWNPVVNEAAVVAKQDKFGGSTPCAFVCLESAGLDCSVPSEKDIMEFCRKWLPHFLAPKTVVFTEELPKTSTVQKFVLREIAVSMG</sequence>
<evidence type="ECO:0000256" key="4">
    <source>
        <dbReference type="ARBA" id="ARBA00022741"/>
    </source>
</evidence>
<keyword evidence="3" id="KW-0436">Ligase</keyword>
<dbReference type="Gene3D" id="3.30.300.30">
    <property type="match status" value="1"/>
</dbReference>
<evidence type="ECO:0000256" key="3">
    <source>
        <dbReference type="ARBA" id="ARBA00022598"/>
    </source>
</evidence>
<evidence type="ECO:0000256" key="5">
    <source>
        <dbReference type="ARBA" id="ARBA00022840"/>
    </source>
</evidence>
<dbReference type="Proteomes" id="UP001054821">
    <property type="component" value="Chromosome 1"/>
</dbReference>
<keyword evidence="4" id="KW-0547">Nucleotide-binding</keyword>
<dbReference type="InterPro" id="IPR025110">
    <property type="entry name" value="AMP-bd_C"/>
</dbReference>
<evidence type="ECO:0000256" key="1">
    <source>
        <dbReference type="ARBA" id="ARBA00006432"/>
    </source>
</evidence>
<comment type="caution">
    <text evidence="7">The sequence shown here is derived from an EMBL/GenBank/DDBJ whole genome shotgun (WGS) entry which is preliminary data.</text>
</comment>
<dbReference type="EMBL" id="JAJFAZ020000001">
    <property type="protein sequence ID" value="KAI5355194.1"/>
    <property type="molecule type" value="Genomic_DNA"/>
</dbReference>
<dbReference type="InterPro" id="IPR045851">
    <property type="entry name" value="AMP-bd_C_sf"/>
</dbReference>
<dbReference type="Pfam" id="PF13193">
    <property type="entry name" value="AMP-binding_C"/>
    <property type="match status" value="1"/>
</dbReference>
<dbReference type="GO" id="GO:0016874">
    <property type="term" value="F:ligase activity"/>
    <property type="evidence" value="ECO:0007669"/>
    <property type="project" value="UniProtKB-KW"/>
</dbReference>
<evidence type="ECO:0000259" key="6">
    <source>
        <dbReference type="Pfam" id="PF13193"/>
    </source>
</evidence>
<reference evidence="7 8" key="1">
    <citation type="journal article" date="2022" name="G3 (Bethesda)">
        <title>Whole-genome sequence and methylome profiling of the almond [Prunus dulcis (Mill.) D.A. Webb] cultivar 'Nonpareil'.</title>
        <authorList>
            <person name="D'Amico-Willman K.M."/>
            <person name="Ouma W.Z."/>
            <person name="Meulia T."/>
            <person name="Sideli G.M."/>
            <person name="Gradziel T.M."/>
            <person name="Fresnedo-Ramirez J."/>
        </authorList>
    </citation>
    <scope>NUCLEOTIDE SEQUENCE [LARGE SCALE GENOMIC DNA]</scope>
    <source>
        <strain evidence="7">Clone GOH B32 T37-40</strain>
    </source>
</reference>
<keyword evidence="2" id="KW-0963">Cytoplasm</keyword>
<feature type="domain" description="AMP-binding enzyme C-terminal" evidence="6">
    <location>
        <begin position="1"/>
        <end position="77"/>
    </location>
</feature>
<proteinExistence type="inferred from homology"/>